<dbReference type="EMBL" id="JAADZU010000139">
    <property type="protein sequence ID" value="NDK92569.1"/>
    <property type="molecule type" value="Genomic_DNA"/>
</dbReference>
<dbReference type="Gene3D" id="3.60.40.10">
    <property type="entry name" value="PPM-type phosphatase domain"/>
    <property type="match status" value="1"/>
</dbReference>
<dbReference type="GO" id="GO:0004722">
    <property type="term" value="F:protein serine/threonine phosphatase activity"/>
    <property type="evidence" value="ECO:0007669"/>
    <property type="project" value="InterPro"/>
</dbReference>
<feature type="domain" description="PPM-type phosphatase" evidence="2">
    <location>
        <begin position="24"/>
        <end position="258"/>
    </location>
</feature>
<evidence type="ECO:0000313" key="4">
    <source>
        <dbReference type="Proteomes" id="UP000466307"/>
    </source>
</evidence>
<proteinExistence type="predicted"/>
<comment type="caution">
    <text evidence="3">The sequence shown here is derived from an EMBL/GenBank/DDBJ whole genome shotgun (WGS) entry which is preliminary data.</text>
</comment>
<dbReference type="SMART" id="SM00332">
    <property type="entry name" value="PP2Cc"/>
    <property type="match status" value="1"/>
</dbReference>
<dbReference type="InterPro" id="IPR001932">
    <property type="entry name" value="PPM-type_phosphatase-like_dom"/>
</dbReference>
<dbReference type="PROSITE" id="PS51746">
    <property type="entry name" value="PPM_2"/>
    <property type="match status" value="1"/>
</dbReference>
<feature type="compositionally biased region" description="Low complexity" evidence="1">
    <location>
        <begin position="307"/>
        <end position="327"/>
    </location>
</feature>
<feature type="region of interest" description="Disordered" evidence="1">
    <location>
        <begin position="295"/>
        <end position="339"/>
    </location>
</feature>
<gene>
    <name evidence="3" type="ORF">GYA93_23890</name>
</gene>
<dbReference type="InterPro" id="IPR036457">
    <property type="entry name" value="PPM-type-like_dom_sf"/>
</dbReference>
<evidence type="ECO:0000313" key="3">
    <source>
        <dbReference type="EMBL" id="NDK92569.1"/>
    </source>
</evidence>
<protein>
    <submittedName>
        <fullName evidence="3">Serine/threonine-protein phosphatase</fullName>
    </submittedName>
</protein>
<dbReference type="Proteomes" id="UP000466307">
    <property type="component" value="Unassembled WGS sequence"/>
</dbReference>
<dbReference type="Pfam" id="PF13672">
    <property type="entry name" value="PP2C_2"/>
    <property type="match status" value="1"/>
</dbReference>
<sequence length="339" mass="35554">MDSVSIVRDESTSGTHFVGNLRLEWAVRCSVGMVRETNEDAALALPGTYLLADGMGGHDSGEVASEAALLTLAGVESSGELIETQKSLIDLLDQAQTRISEIETATERRAGTTATGAVLVTVEEEPHWLILNIGDSRTYRFQHGTLQQLTRDHSQVQDFIDAGFLTPEDARTDPRRNVITRALGAGMIDPVADYFSTVALPGDVLLMCSDGLTGELPDDEIARILGEGEGAVQTADDLVEAALALGAHDNVTVIVVDVHESVSTIRMPAVDDVETVTADDVETVTVDDVETVTADDVVSAEAPVPTGESAEPAEPAEPAAAAAAPELGAEEAGDPAGDR</sequence>
<dbReference type="CDD" id="cd00143">
    <property type="entry name" value="PP2Cc"/>
    <property type="match status" value="1"/>
</dbReference>
<evidence type="ECO:0000259" key="2">
    <source>
        <dbReference type="PROSITE" id="PS51746"/>
    </source>
</evidence>
<dbReference type="SMART" id="SM00331">
    <property type="entry name" value="PP2C_SIG"/>
    <property type="match status" value="1"/>
</dbReference>
<dbReference type="SUPFAM" id="SSF81606">
    <property type="entry name" value="PP2C-like"/>
    <property type="match status" value="1"/>
</dbReference>
<dbReference type="RefSeq" id="WP_083533914.1">
    <property type="nucleotide sequence ID" value="NZ_JAADZU010000139.1"/>
</dbReference>
<name>A0A7K3LWG8_9ACTN</name>
<keyword evidence="4" id="KW-1185">Reference proteome</keyword>
<evidence type="ECO:0000256" key="1">
    <source>
        <dbReference type="SAM" id="MobiDB-lite"/>
    </source>
</evidence>
<reference evidence="3 4" key="1">
    <citation type="submission" date="2020-01" db="EMBL/GenBank/DDBJ databases">
        <title>Investigation of new actinobacteria for the biodesulphurisation of diesel fuel.</title>
        <authorList>
            <person name="Athi Narayanan S.M."/>
        </authorList>
    </citation>
    <scope>NUCLEOTIDE SEQUENCE [LARGE SCALE GENOMIC DNA]</scope>
    <source>
        <strain evidence="3 4">213E</strain>
    </source>
</reference>
<accession>A0A7K3LWG8</accession>
<organism evidence="3 4">
    <name type="scientific">Gordonia desulfuricans</name>
    <dbReference type="NCBI Taxonomy" id="89051"/>
    <lineage>
        <taxon>Bacteria</taxon>
        <taxon>Bacillati</taxon>
        <taxon>Actinomycetota</taxon>
        <taxon>Actinomycetes</taxon>
        <taxon>Mycobacteriales</taxon>
        <taxon>Gordoniaceae</taxon>
        <taxon>Gordonia</taxon>
    </lineage>
</organism>
<dbReference type="PANTHER" id="PTHR47992">
    <property type="entry name" value="PROTEIN PHOSPHATASE"/>
    <property type="match status" value="1"/>
</dbReference>
<dbReference type="AlphaFoldDB" id="A0A7K3LWG8"/>
<dbReference type="InterPro" id="IPR015655">
    <property type="entry name" value="PP2C"/>
</dbReference>